<name>A0A076FYX4_9ADEN</name>
<organism evidence="1 2">
    <name type="scientific">Lizard adenovirus 2</name>
    <dbReference type="NCBI Taxonomy" id="874272"/>
    <lineage>
        <taxon>Viruses</taxon>
        <taxon>Varidnaviria</taxon>
        <taxon>Bamfordvirae</taxon>
        <taxon>Preplasmiviricota</taxon>
        <taxon>Polisuviricotina</taxon>
        <taxon>Pharingeaviricetes</taxon>
        <taxon>Rowavirales</taxon>
        <taxon>Adenoviridae</taxon>
        <taxon>Barthadenovirus</taxon>
        <taxon>Barthadenovirus lacertae</taxon>
        <taxon>Lizard atadenovirus A</taxon>
    </lineage>
</organism>
<sequence length="94" mass="10918">MAQTGREPLNYLYSEDVEISYRDGLWYMIIHQVRYWDPRLLLEAFCRAARDAEVKFFVPRTSDPGHSGPFLVVAREKANLTAFFELLPLVPQAL</sequence>
<keyword evidence="2" id="KW-1185">Reference proteome</keyword>
<protein>
    <submittedName>
        <fullName evidence="1">Protein ORF3</fullName>
    </submittedName>
</protein>
<evidence type="ECO:0000313" key="1">
    <source>
        <dbReference type="EMBL" id="AII22591.1"/>
    </source>
</evidence>
<dbReference type="Proteomes" id="UP000133496">
    <property type="component" value="Segment"/>
</dbReference>
<dbReference type="KEGG" id="vg:20041338"/>
<dbReference type="RefSeq" id="YP_009051682.1">
    <property type="nucleotide sequence ID" value="NC_024684.1"/>
</dbReference>
<evidence type="ECO:0000313" key="2">
    <source>
        <dbReference type="Proteomes" id="UP000133496"/>
    </source>
</evidence>
<dbReference type="GeneID" id="20041338"/>
<reference evidence="1 2" key="1">
    <citation type="journal article" date="2014" name="J. Virol.">
        <title>Molecular characterization of a lizard adenovirus reveals the first atadenovirus with two fiber genes and the first adenovirus with either one short or three long fibers per penton.</title>
        <authorList>
            <person name="Penzes J.J."/>
            <person name="Menendez-Conejero R."/>
            <person name="Condezo G.N."/>
            <person name="Ball I."/>
            <person name="Papp T."/>
            <person name="Doszpoly A."/>
            <person name="Paradela A."/>
            <person name="Perez-Berna A.J."/>
            <person name="Lopez-Sanz M."/>
            <person name="Nguyen T.H."/>
            <person name="van Raaij M.J."/>
            <person name="Marschang R.E."/>
            <person name="Harrach B."/>
            <person name="Benko M."/>
            <person name="San Martin C."/>
        </authorList>
    </citation>
    <scope>NUCLEOTIDE SEQUENCE [LARGE SCALE GENOMIC DNA]</scope>
    <source>
        <strain evidence="1">23-06</strain>
    </source>
</reference>
<proteinExistence type="predicted"/>
<dbReference type="EMBL" id="KJ156523">
    <property type="protein sequence ID" value="AII22591.1"/>
    <property type="molecule type" value="Genomic_DNA"/>
</dbReference>
<accession>A0A076FYX4</accession>